<dbReference type="GO" id="GO:0009187">
    <property type="term" value="P:cyclic nucleotide metabolic process"/>
    <property type="evidence" value="ECO:0007669"/>
    <property type="project" value="TreeGrafter"/>
</dbReference>
<dbReference type="InterPro" id="IPR009097">
    <property type="entry name" value="Cyclic_Pdiesterase"/>
</dbReference>
<reference evidence="1" key="1">
    <citation type="submission" date="2013-07" db="EMBL/GenBank/DDBJ databases">
        <title>The Genome Sequence of Cryptococcus bestiolae CBS10118.</title>
        <authorList>
            <consortium name="The Broad Institute Genome Sequencing Platform"/>
            <person name="Cuomo C."/>
            <person name="Litvintseva A."/>
            <person name="Chen Y."/>
            <person name="Heitman J."/>
            <person name="Sun S."/>
            <person name="Springer D."/>
            <person name="Dromer F."/>
            <person name="Young S.K."/>
            <person name="Zeng Q."/>
            <person name="Gargeya S."/>
            <person name="Fitzgerald M."/>
            <person name="Abouelleil A."/>
            <person name="Alvarado L."/>
            <person name="Berlin A.M."/>
            <person name="Chapman S.B."/>
            <person name="Dewar J."/>
            <person name="Goldberg J."/>
            <person name="Griggs A."/>
            <person name="Gujja S."/>
            <person name="Hansen M."/>
            <person name="Howarth C."/>
            <person name="Imamovic A."/>
            <person name="Larimer J."/>
            <person name="McCowan C."/>
            <person name="Murphy C."/>
            <person name="Pearson M."/>
            <person name="Priest M."/>
            <person name="Roberts A."/>
            <person name="Saif S."/>
            <person name="Shea T."/>
            <person name="Sykes S."/>
            <person name="Wortman J."/>
            <person name="Nusbaum C."/>
            <person name="Birren B."/>
        </authorList>
    </citation>
    <scope>NUCLEOTIDE SEQUENCE [LARGE SCALE GENOMIC DNA]</scope>
    <source>
        <strain evidence="1">CBS 10118</strain>
    </source>
</reference>
<sequence length="193" mass="21304">MTDATKDPAAPPLAAYALWLVPTVPEQREKFQNLINDLASLELPSPIFSPHITLIHPIPLSTRLSDIHSSLKEAIKATSSKHSLEKFTVDLGPAQKGEKYYQSVLSPVSTANEALLTLREEVENVFSLKNLPEYFPHLSLFYGGVSPKRRDEIAKIANEKIGDMGKLEVGEIAIVSCVGTAEKWEVVGREKLE</sequence>
<dbReference type="EMBL" id="CP144541">
    <property type="protein sequence ID" value="WVW79871.1"/>
    <property type="molecule type" value="Genomic_DNA"/>
</dbReference>
<dbReference type="PANTHER" id="PTHR28141">
    <property type="entry name" value="2',3'-CYCLIC-NUCLEOTIDE 3'-PHOSPHODIESTERASE"/>
    <property type="match status" value="1"/>
</dbReference>
<protein>
    <recommendedName>
        <fullName evidence="4">2',3'-cyclic-nucleotide 3'-phosphodiesterase</fullName>
    </recommendedName>
</protein>
<gene>
    <name evidence="1" type="ORF">I302_00520</name>
    <name evidence="2" type="ORF">I302_101841</name>
</gene>
<dbReference type="EMBL" id="KI894018">
    <property type="protein sequence ID" value="OCF29029.1"/>
    <property type="molecule type" value="Genomic_DNA"/>
</dbReference>
<dbReference type="OrthoDB" id="514292at2759"/>
<dbReference type="VEuPathDB" id="FungiDB:I302_00520"/>
<accession>A0A1B9GDD1</accession>
<dbReference type="RefSeq" id="XP_019050099.1">
    <property type="nucleotide sequence ID" value="XM_019187221.1"/>
</dbReference>
<evidence type="ECO:0000313" key="2">
    <source>
        <dbReference type="EMBL" id="WVW79871.1"/>
    </source>
</evidence>
<dbReference type="Proteomes" id="UP000092730">
    <property type="component" value="Chromosome 1"/>
</dbReference>
<dbReference type="STRING" id="1296100.A0A1B9GDD1"/>
<name>A0A1B9GDD1_9TREE</name>
<evidence type="ECO:0000313" key="1">
    <source>
        <dbReference type="EMBL" id="OCF29029.1"/>
    </source>
</evidence>
<dbReference type="Pfam" id="PF07823">
    <property type="entry name" value="CPDase"/>
    <property type="match status" value="1"/>
</dbReference>
<organism evidence="1">
    <name type="scientific">Kwoniella bestiolae CBS 10118</name>
    <dbReference type="NCBI Taxonomy" id="1296100"/>
    <lineage>
        <taxon>Eukaryota</taxon>
        <taxon>Fungi</taxon>
        <taxon>Dikarya</taxon>
        <taxon>Basidiomycota</taxon>
        <taxon>Agaricomycotina</taxon>
        <taxon>Tremellomycetes</taxon>
        <taxon>Tremellales</taxon>
        <taxon>Cryptococcaceae</taxon>
        <taxon>Kwoniella</taxon>
    </lineage>
</organism>
<dbReference type="AlphaFoldDB" id="A0A1B9GDD1"/>
<reference evidence="2" key="2">
    <citation type="submission" date="2013-07" db="EMBL/GenBank/DDBJ databases">
        <authorList>
            <consortium name="The Broad Institute Genome Sequencing Platform"/>
            <person name="Cuomo C."/>
            <person name="Litvintseva A."/>
            <person name="Chen Y."/>
            <person name="Heitman J."/>
            <person name="Sun S."/>
            <person name="Springer D."/>
            <person name="Dromer F."/>
            <person name="Young S.K."/>
            <person name="Zeng Q."/>
            <person name="Gargeya S."/>
            <person name="Fitzgerald M."/>
            <person name="Abouelleil A."/>
            <person name="Alvarado L."/>
            <person name="Berlin A.M."/>
            <person name="Chapman S.B."/>
            <person name="Dewar J."/>
            <person name="Goldberg J."/>
            <person name="Griggs A."/>
            <person name="Gujja S."/>
            <person name="Hansen M."/>
            <person name="Howarth C."/>
            <person name="Imamovic A."/>
            <person name="Larimer J."/>
            <person name="McCowan C."/>
            <person name="Murphy C."/>
            <person name="Pearson M."/>
            <person name="Priest M."/>
            <person name="Roberts A."/>
            <person name="Saif S."/>
            <person name="Shea T."/>
            <person name="Sykes S."/>
            <person name="Wortman J."/>
            <person name="Nusbaum C."/>
            <person name="Birren B."/>
        </authorList>
    </citation>
    <scope>NUCLEOTIDE SEQUENCE</scope>
    <source>
        <strain evidence="2">CBS 10118</strain>
    </source>
</reference>
<dbReference type="GeneID" id="30204919"/>
<reference evidence="1" key="3">
    <citation type="submission" date="2014-01" db="EMBL/GenBank/DDBJ databases">
        <title>Evolution of pathogenesis and genome organization in the Tremellales.</title>
        <authorList>
            <person name="Cuomo C."/>
            <person name="Litvintseva A."/>
            <person name="Heitman J."/>
            <person name="Chen Y."/>
            <person name="Sun S."/>
            <person name="Springer D."/>
            <person name="Dromer F."/>
            <person name="Young S."/>
            <person name="Zeng Q."/>
            <person name="Chapman S."/>
            <person name="Gujja S."/>
            <person name="Saif S."/>
            <person name="Birren B."/>
        </authorList>
    </citation>
    <scope>NUCLEOTIDE SEQUENCE</scope>
    <source>
        <strain evidence="1">CBS 10118</strain>
    </source>
</reference>
<reference evidence="2" key="4">
    <citation type="submission" date="2024-02" db="EMBL/GenBank/DDBJ databases">
        <title>Comparative genomics of Cryptococcus and Kwoniella reveals pathogenesis evolution and contrasting modes of karyotype evolution via chromosome fusion or intercentromeric recombination.</title>
        <authorList>
            <person name="Coelho M.A."/>
            <person name="David-Palma M."/>
            <person name="Shea T."/>
            <person name="Bowers K."/>
            <person name="McGinley-Smith S."/>
            <person name="Mohammad A.W."/>
            <person name="Gnirke A."/>
            <person name="Yurkov A.M."/>
            <person name="Nowrousian M."/>
            <person name="Sun S."/>
            <person name="Cuomo C.A."/>
            <person name="Heitman J."/>
        </authorList>
    </citation>
    <scope>NUCLEOTIDE SEQUENCE</scope>
    <source>
        <strain evidence="2">CBS 10118</strain>
    </source>
</reference>
<dbReference type="SUPFAM" id="SSF55144">
    <property type="entry name" value="LigT-like"/>
    <property type="match status" value="1"/>
</dbReference>
<dbReference type="GO" id="GO:0004113">
    <property type="term" value="F:2',3'-cyclic-nucleotide 3'-phosphodiesterase activity"/>
    <property type="evidence" value="ECO:0007669"/>
    <property type="project" value="TreeGrafter"/>
</dbReference>
<keyword evidence="3" id="KW-1185">Reference proteome</keyword>
<proteinExistence type="predicted"/>
<dbReference type="InterPro" id="IPR012386">
    <property type="entry name" value="Cyclic-nucl_3Pdiesterase"/>
</dbReference>
<dbReference type="Gene3D" id="3.90.1140.10">
    <property type="entry name" value="Cyclic phosphodiesterase"/>
    <property type="match status" value="1"/>
</dbReference>
<dbReference type="PANTHER" id="PTHR28141:SF1">
    <property type="entry name" value="2',3'-CYCLIC-NUCLEOTIDE 3'-PHOSPHODIESTERASE"/>
    <property type="match status" value="1"/>
</dbReference>
<evidence type="ECO:0000313" key="3">
    <source>
        <dbReference type="Proteomes" id="UP000092730"/>
    </source>
</evidence>
<dbReference type="KEGG" id="kbi:30204919"/>
<evidence type="ECO:0008006" key="4">
    <source>
        <dbReference type="Google" id="ProtNLM"/>
    </source>
</evidence>